<gene>
    <name evidence="2" type="ORF">HCN44_009407</name>
</gene>
<sequence>MPLITGILKSIQLYFLVILFTCFINNVSLSNAESVAYPKIGYRSVIGKVDDYKKSCIPCNFLDNSLKSIKLLMNDFENLNTQHCSESNLSSRKSNAVLQKQEFKPELRTRGGGYGRGHGHGRSGQGIGHILGHGFGPRRYDQYDPPPIHPDVLYRRYITSTRRPTRPPGGK</sequence>
<name>A0A835CVE6_APHGI</name>
<accession>A0A835CVE6</accession>
<feature type="compositionally biased region" description="Gly residues" evidence="1">
    <location>
        <begin position="110"/>
        <end position="131"/>
    </location>
</feature>
<keyword evidence="3" id="KW-1185">Reference proteome</keyword>
<dbReference type="EMBL" id="JACMRX010000001">
    <property type="protein sequence ID" value="KAF7998009.1"/>
    <property type="molecule type" value="Genomic_DNA"/>
</dbReference>
<organism evidence="2 3">
    <name type="scientific">Aphidius gifuensis</name>
    <name type="common">Parasitoid wasp</name>
    <dbReference type="NCBI Taxonomy" id="684658"/>
    <lineage>
        <taxon>Eukaryota</taxon>
        <taxon>Metazoa</taxon>
        <taxon>Ecdysozoa</taxon>
        <taxon>Arthropoda</taxon>
        <taxon>Hexapoda</taxon>
        <taxon>Insecta</taxon>
        <taxon>Pterygota</taxon>
        <taxon>Neoptera</taxon>
        <taxon>Endopterygota</taxon>
        <taxon>Hymenoptera</taxon>
        <taxon>Apocrita</taxon>
        <taxon>Ichneumonoidea</taxon>
        <taxon>Braconidae</taxon>
        <taxon>Aphidiinae</taxon>
        <taxon>Aphidius</taxon>
    </lineage>
</organism>
<dbReference type="AlphaFoldDB" id="A0A835CVE6"/>
<dbReference type="Proteomes" id="UP000639338">
    <property type="component" value="Unassembled WGS sequence"/>
</dbReference>
<evidence type="ECO:0000256" key="1">
    <source>
        <dbReference type="SAM" id="MobiDB-lite"/>
    </source>
</evidence>
<evidence type="ECO:0000313" key="3">
    <source>
        <dbReference type="Proteomes" id="UP000639338"/>
    </source>
</evidence>
<reference evidence="2 3" key="1">
    <citation type="submission" date="2020-08" db="EMBL/GenBank/DDBJ databases">
        <title>Aphidius gifuensis genome sequencing and assembly.</title>
        <authorList>
            <person name="Du Z."/>
        </authorList>
    </citation>
    <scope>NUCLEOTIDE SEQUENCE [LARGE SCALE GENOMIC DNA]</scope>
    <source>
        <strain evidence="2">YNYX2018</strain>
        <tissue evidence="2">Adults</tissue>
    </source>
</reference>
<protein>
    <submittedName>
        <fullName evidence="2">Uncharacterized protein</fullName>
    </submittedName>
</protein>
<proteinExistence type="predicted"/>
<evidence type="ECO:0000313" key="2">
    <source>
        <dbReference type="EMBL" id="KAF7998009.1"/>
    </source>
</evidence>
<feature type="region of interest" description="Disordered" evidence="1">
    <location>
        <begin position="108"/>
        <end position="131"/>
    </location>
</feature>
<comment type="caution">
    <text evidence="2">The sequence shown here is derived from an EMBL/GenBank/DDBJ whole genome shotgun (WGS) entry which is preliminary data.</text>
</comment>